<dbReference type="Pfam" id="PF07261">
    <property type="entry name" value="DnaB_2"/>
    <property type="match status" value="1"/>
</dbReference>
<organism evidence="4 5">
    <name type="scientific">Calidifontibacillus erzurumensis</name>
    <dbReference type="NCBI Taxonomy" id="2741433"/>
    <lineage>
        <taxon>Bacteria</taxon>
        <taxon>Bacillati</taxon>
        <taxon>Bacillota</taxon>
        <taxon>Bacilli</taxon>
        <taxon>Bacillales</taxon>
        <taxon>Bacillaceae</taxon>
        <taxon>Calidifontibacillus/Schinkia group</taxon>
        <taxon>Calidifontibacillus</taxon>
    </lineage>
</organism>
<dbReference type="InterPro" id="IPR036388">
    <property type="entry name" value="WH-like_DNA-bd_sf"/>
</dbReference>
<dbReference type="InterPro" id="IPR053843">
    <property type="entry name" value="DnaD_N"/>
</dbReference>
<evidence type="ECO:0000313" key="5">
    <source>
        <dbReference type="Proteomes" id="UP000625804"/>
    </source>
</evidence>
<dbReference type="InterPro" id="IPR053162">
    <property type="entry name" value="DnaD"/>
</dbReference>
<dbReference type="Gene3D" id="1.10.10.10">
    <property type="entry name" value="Winged helix-like DNA-binding domain superfamily/Winged helix DNA-binding domain"/>
    <property type="match status" value="1"/>
</dbReference>
<dbReference type="AlphaFoldDB" id="A0A8J8GE92"/>
<dbReference type="PANTHER" id="PTHR37293:SF6">
    <property type="entry name" value="DNA REPLICATION PROTEIN DNAD"/>
    <property type="match status" value="1"/>
</dbReference>
<feature type="domain" description="DnaB/C C-terminal" evidence="2">
    <location>
        <begin position="130"/>
        <end position="201"/>
    </location>
</feature>
<dbReference type="EMBL" id="JABTTE010000014">
    <property type="protein sequence ID" value="NSL52260.1"/>
    <property type="molecule type" value="Genomic_DNA"/>
</dbReference>
<comment type="similarity">
    <text evidence="1">Belongs to the DnaB/DnaD family.</text>
</comment>
<evidence type="ECO:0000259" key="3">
    <source>
        <dbReference type="Pfam" id="PF21984"/>
    </source>
</evidence>
<gene>
    <name evidence="4" type="ORF">HR057_10895</name>
</gene>
<feature type="domain" description="DnaD N-terminal" evidence="3">
    <location>
        <begin position="17"/>
        <end position="115"/>
    </location>
</feature>
<dbReference type="Gene3D" id="1.10.10.630">
    <property type="entry name" value="DnaD domain-like"/>
    <property type="match status" value="1"/>
</dbReference>
<proteinExistence type="inferred from homology"/>
<evidence type="ECO:0000256" key="1">
    <source>
        <dbReference type="ARBA" id="ARBA00093462"/>
    </source>
</evidence>
<comment type="caution">
    <text evidence="4">The sequence shown here is derived from an EMBL/GenBank/DDBJ whole genome shotgun (WGS) entry which is preliminary data.</text>
</comment>
<dbReference type="InterPro" id="IPR034829">
    <property type="entry name" value="DnaD-like_sf"/>
</dbReference>
<dbReference type="SUPFAM" id="SSF158499">
    <property type="entry name" value="DnaD domain-like"/>
    <property type="match status" value="1"/>
</dbReference>
<accession>A0A8J8GE92</accession>
<name>A0A8J8GE92_9BACI</name>
<protein>
    <submittedName>
        <fullName evidence="4">DnaD domain-containing protein</fullName>
    </submittedName>
</protein>
<dbReference type="SUPFAM" id="SSF46785">
    <property type="entry name" value="Winged helix' DNA-binding domain"/>
    <property type="match status" value="1"/>
</dbReference>
<dbReference type="Pfam" id="PF21984">
    <property type="entry name" value="DnaD_N"/>
    <property type="match status" value="1"/>
</dbReference>
<dbReference type="RefSeq" id="WP_173731463.1">
    <property type="nucleotide sequence ID" value="NZ_JABTTE010000014.1"/>
</dbReference>
<dbReference type="Proteomes" id="UP000625804">
    <property type="component" value="Unassembled WGS sequence"/>
</dbReference>
<dbReference type="InterPro" id="IPR036390">
    <property type="entry name" value="WH_DNA-bd_sf"/>
</dbReference>
<dbReference type="InterPro" id="IPR006343">
    <property type="entry name" value="DnaB/C_C"/>
</dbReference>
<sequence length="233" mass="27699">MEKEYFIDLFAVGSFAIPKLLLENYKKIGLNEEEFMFLLHIYSAIESGNLFPTPEQLAERMSCSKDRCMEILKYLIQRGYLEIKEKNDDGIVVEIFSIRPLWEKLYYFLYDQKKKKALQESELAEINIYTLFEQEFGRPLSPMECETLKLWLDHDHYSPLLIKAALREAVMSGKLNFRYIDRILFEWQKKGIETIEQARDQGQKFRAHQRIKMQTKPAKQESSSVPLYNWLES</sequence>
<dbReference type="PANTHER" id="PTHR37293">
    <property type="entry name" value="PHAGE REPLICATION PROTEIN-RELATED"/>
    <property type="match status" value="1"/>
</dbReference>
<dbReference type="NCBIfam" id="TIGR01446">
    <property type="entry name" value="DnaD_dom"/>
    <property type="match status" value="1"/>
</dbReference>
<reference evidence="4" key="1">
    <citation type="submission" date="2020-06" db="EMBL/GenBank/DDBJ databases">
        <title>A novel thermopfilic bacterium from Erzurum, Turkey.</title>
        <authorList>
            <person name="Adiguzel A."/>
            <person name="Ay H."/>
            <person name="Baltaci M.O."/>
        </authorList>
    </citation>
    <scope>NUCLEOTIDE SEQUENCE</scope>
    <source>
        <strain evidence="4">P2</strain>
    </source>
</reference>
<keyword evidence="5" id="KW-1185">Reference proteome</keyword>
<evidence type="ECO:0000259" key="2">
    <source>
        <dbReference type="Pfam" id="PF07261"/>
    </source>
</evidence>
<evidence type="ECO:0000313" key="4">
    <source>
        <dbReference type="EMBL" id="NSL52260.1"/>
    </source>
</evidence>